<dbReference type="GO" id="GO:0009395">
    <property type="term" value="P:phospholipid catabolic process"/>
    <property type="evidence" value="ECO:0007669"/>
    <property type="project" value="TreeGrafter"/>
</dbReference>
<keyword evidence="2" id="KW-0378">Hydrolase</keyword>
<gene>
    <name evidence="3" type="ORF">Nepgr_009143</name>
</gene>
<comment type="similarity">
    <text evidence="1">Belongs to the bacterial phospholipase C family.</text>
</comment>
<dbReference type="EMBL" id="BSYO01000007">
    <property type="protein sequence ID" value="GMH07303.1"/>
    <property type="molecule type" value="Genomic_DNA"/>
</dbReference>
<dbReference type="Proteomes" id="UP001279734">
    <property type="component" value="Unassembled WGS sequence"/>
</dbReference>
<comment type="caution">
    <text evidence="3">The sequence shown here is derived from an EMBL/GenBank/DDBJ whole genome shotgun (WGS) entry which is preliminary data.</text>
</comment>
<protein>
    <submittedName>
        <fullName evidence="3">Uncharacterized protein</fullName>
    </submittedName>
</protein>
<organism evidence="3 4">
    <name type="scientific">Nepenthes gracilis</name>
    <name type="common">Slender pitcher plant</name>
    <dbReference type="NCBI Taxonomy" id="150966"/>
    <lineage>
        <taxon>Eukaryota</taxon>
        <taxon>Viridiplantae</taxon>
        <taxon>Streptophyta</taxon>
        <taxon>Embryophyta</taxon>
        <taxon>Tracheophyta</taxon>
        <taxon>Spermatophyta</taxon>
        <taxon>Magnoliopsida</taxon>
        <taxon>eudicotyledons</taxon>
        <taxon>Gunneridae</taxon>
        <taxon>Pentapetalae</taxon>
        <taxon>Caryophyllales</taxon>
        <taxon>Nepenthaceae</taxon>
        <taxon>Nepenthes</taxon>
    </lineage>
</organism>
<dbReference type="FunFam" id="3.40.720.10:FF:000011">
    <property type="entry name" value="Non-specific phospholipase C1"/>
    <property type="match status" value="1"/>
</dbReference>
<evidence type="ECO:0000313" key="3">
    <source>
        <dbReference type="EMBL" id="GMH07303.1"/>
    </source>
</evidence>
<evidence type="ECO:0000256" key="1">
    <source>
        <dbReference type="ARBA" id="ARBA00009717"/>
    </source>
</evidence>
<dbReference type="PANTHER" id="PTHR31956">
    <property type="entry name" value="NON-SPECIFIC PHOSPHOLIPASE C4-RELATED"/>
    <property type="match status" value="1"/>
</dbReference>
<dbReference type="Gene3D" id="3.40.720.10">
    <property type="entry name" value="Alkaline Phosphatase, subunit A"/>
    <property type="match status" value="2"/>
</dbReference>
<reference evidence="3" key="1">
    <citation type="submission" date="2023-05" db="EMBL/GenBank/DDBJ databases">
        <title>Nepenthes gracilis genome sequencing.</title>
        <authorList>
            <person name="Fukushima K."/>
        </authorList>
    </citation>
    <scope>NUCLEOTIDE SEQUENCE</scope>
    <source>
        <strain evidence="3">SING2019-196</strain>
    </source>
</reference>
<dbReference type="InterPro" id="IPR007312">
    <property type="entry name" value="Phosphoesterase"/>
</dbReference>
<name>A0AAD3XJW1_NEPGR</name>
<dbReference type="GO" id="GO:0042578">
    <property type="term" value="F:phosphoric ester hydrolase activity"/>
    <property type="evidence" value="ECO:0007669"/>
    <property type="project" value="UniProtKB-ARBA"/>
</dbReference>
<evidence type="ECO:0000313" key="4">
    <source>
        <dbReference type="Proteomes" id="UP001279734"/>
    </source>
</evidence>
<accession>A0AAD3XJW1</accession>
<proteinExistence type="inferred from homology"/>
<dbReference type="PANTHER" id="PTHR31956:SF28">
    <property type="entry name" value="NON-SPECIFIC PHOSPHOLIPASE C4-RELATED"/>
    <property type="match status" value="1"/>
</dbReference>
<dbReference type="Pfam" id="PF04185">
    <property type="entry name" value="Phosphoesterase"/>
    <property type="match status" value="1"/>
</dbReference>
<sequence>MVAESSSGDGQYRYPIKTVVVLVQENRSFDHMLGWMKSIFPEINGVTGQESSPLDTSDPNSKRINFGDNSVYVDDDPDHSIQAIYEQVVGEQWSEASAAKKLTPKMEGFAQNANRTEKGLDATVMNGFKPDLVPVYKELISQFAVCDRWFASIPASTQPNRLYVHSATSHGLTSSDTKKLIEGFPQKTIFESLDEAGYTFGIYYQYPPSTLFYRNLRKLKYLAHFHQFDIHFKHHCKEGKLPNYVVVEQRYFDLKILPGNDDHPSHDVSVGQNFVKEVYEALRASPQWNEILFIITYDEHGGFYDHVPTPVEGVPSPDGIEGSSPYYFKFDRLGVRVPTFLISPWIEPMTVLHGPSGPEPTSQFEHSSIPATVKKIFNLKDFLTKRDAWAGTFEGVLTRKTPRTDCPVTLPAPVKLREGGPKEEKKISDFQTELVQLMACLKGDHKKDTYPHKLVENMTVSEAVDYVKQAFQIFLEEYNKAKENGADGDVIVIVDVDDNKGAAADSNDTGRSFIHKLFACLVCDNS</sequence>
<dbReference type="InterPro" id="IPR017850">
    <property type="entry name" value="Alkaline_phosphatase_core_sf"/>
</dbReference>
<dbReference type="AlphaFoldDB" id="A0AAD3XJW1"/>
<evidence type="ECO:0000256" key="2">
    <source>
        <dbReference type="ARBA" id="ARBA00022801"/>
    </source>
</evidence>
<keyword evidence="4" id="KW-1185">Reference proteome</keyword>